<gene>
    <name evidence="2" type="ORF">K1X11_019045</name>
</gene>
<dbReference type="RefSeq" id="WP_221030750.1">
    <property type="nucleotide sequence ID" value="NZ_CP139781.1"/>
</dbReference>
<reference evidence="2 3" key="1">
    <citation type="submission" date="2023-12" db="EMBL/GenBank/DDBJ databases">
        <title>Description of an unclassified Opitutus bacterium of Verrucomicrobiota.</title>
        <authorList>
            <person name="Zhang D.-F."/>
        </authorList>
    </citation>
    <scope>NUCLEOTIDE SEQUENCE [LARGE SCALE GENOMIC DNA]</scope>
    <source>
        <strain evidence="2 3">WL0086</strain>
    </source>
</reference>
<dbReference type="InterPro" id="IPR021455">
    <property type="entry name" value="DUF3106"/>
</dbReference>
<keyword evidence="1" id="KW-0732">Signal</keyword>
<dbReference type="Pfam" id="PF11304">
    <property type="entry name" value="DUF3106"/>
    <property type="match status" value="1"/>
</dbReference>
<proteinExistence type="predicted"/>
<evidence type="ECO:0000256" key="1">
    <source>
        <dbReference type="SAM" id="SignalP"/>
    </source>
</evidence>
<dbReference type="EMBL" id="CP139781">
    <property type="protein sequence ID" value="WRQ86915.1"/>
    <property type="molecule type" value="Genomic_DNA"/>
</dbReference>
<accession>A0ABZ1C6C8</accession>
<dbReference type="Proteomes" id="UP000738431">
    <property type="component" value="Chromosome"/>
</dbReference>
<keyword evidence="3" id="KW-1185">Reference proteome</keyword>
<organism evidence="2 3">
    <name type="scientific">Actomonas aquatica</name>
    <dbReference type="NCBI Taxonomy" id="2866162"/>
    <lineage>
        <taxon>Bacteria</taxon>
        <taxon>Pseudomonadati</taxon>
        <taxon>Verrucomicrobiota</taxon>
        <taxon>Opitutia</taxon>
        <taxon>Opitutales</taxon>
        <taxon>Opitutaceae</taxon>
        <taxon>Actomonas</taxon>
    </lineage>
</organism>
<evidence type="ECO:0000313" key="2">
    <source>
        <dbReference type="EMBL" id="WRQ86915.1"/>
    </source>
</evidence>
<protein>
    <submittedName>
        <fullName evidence="2">DUF3106 domain-containing protein</fullName>
    </submittedName>
</protein>
<feature type="signal peptide" evidence="1">
    <location>
        <begin position="1"/>
        <end position="23"/>
    </location>
</feature>
<feature type="chain" id="PRO_5045545324" evidence="1">
    <location>
        <begin position="24"/>
        <end position="163"/>
    </location>
</feature>
<sequence length="163" mass="17727">MKPRVWISIVVLSASLPLNPLWAQHGPPPGAGPRAGGGVGGAGAAGAGETAAVEKFLSLSDTELDQLLAAIQRIRAMTPEQRVALLEQMQRYRALPDGERAKLRQGWGMVSPEIQDAWRAMMQQATPERRAEIQRELQSLAPAERTARRRELAEAYLAAQDTP</sequence>
<name>A0ABZ1C6C8_9BACT</name>
<evidence type="ECO:0000313" key="3">
    <source>
        <dbReference type="Proteomes" id="UP000738431"/>
    </source>
</evidence>